<gene>
    <name evidence="7" type="ORF">MEDL_29385</name>
</gene>
<evidence type="ECO:0000256" key="4">
    <source>
        <dbReference type="ARBA" id="ARBA00023125"/>
    </source>
</evidence>
<dbReference type="PROSITE" id="PS50950">
    <property type="entry name" value="ZF_THAP"/>
    <property type="match status" value="1"/>
</dbReference>
<keyword evidence="1" id="KW-0479">Metal-binding</keyword>
<dbReference type="GO" id="GO:0008270">
    <property type="term" value="F:zinc ion binding"/>
    <property type="evidence" value="ECO:0007669"/>
    <property type="project" value="UniProtKB-KW"/>
</dbReference>
<dbReference type="SUPFAM" id="SSF57716">
    <property type="entry name" value="Glucocorticoid receptor-like (DNA-binding domain)"/>
    <property type="match status" value="1"/>
</dbReference>
<keyword evidence="2 5" id="KW-0863">Zinc-finger</keyword>
<dbReference type="OrthoDB" id="10066342at2759"/>
<feature type="domain" description="THAP-type" evidence="6">
    <location>
        <begin position="1"/>
        <end position="87"/>
    </location>
</feature>
<keyword evidence="8" id="KW-1185">Reference proteome</keyword>
<dbReference type="InterPro" id="IPR006612">
    <property type="entry name" value="THAP_Znf"/>
</dbReference>
<protein>
    <recommendedName>
        <fullName evidence="6">THAP-type domain-containing protein</fullName>
    </recommendedName>
</protein>
<name>A0A8S3S382_MYTED</name>
<evidence type="ECO:0000259" key="6">
    <source>
        <dbReference type="PROSITE" id="PS50950"/>
    </source>
</evidence>
<dbReference type="Pfam" id="PF05485">
    <property type="entry name" value="THAP"/>
    <property type="match status" value="1"/>
</dbReference>
<evidence type="ECO:0000256" key="2">
    <source>
        <dbReference type="ARBA" id="ARBA00022771"/>
    </source>
</evidence>
<comment type="caution">
    <text evidence="7">The sequence shown here is derived from an EMBL/GenBank/DDBJ whole genome shotgun (WGS) entry which is preliminary data.</text>
</comment>
<dbReference type="EMBL" id="CAJPWZ010001449">
    <property type="protein sequence ID" value="CAG2215636.1"/>
    <property type="molecule type" value="Genomic_DNA"/>
</dbReference>
<keyword evidence="3" id="KW-0862">Zinc</keyword>
<keyword evidence="4 5" id="KW-0238">DNA-binding</keyword>
<dbReference type="AlphaFoldDB" id="A0A8S3S382"/>
<evidence type="ECO:0000256" key="5">
    <source>
        <dbReference type="PROSITE-ProRule" id="PRU00309"/>
    </source>
</evidence>
<accession>A0A8S3S382</accession>
<dbReference type="Proteomes" id="UP000683360">
    <property type="component" value="Unassembled WGS sequence"/>
</dbReference>
<proteinExistence type="predicted"/>
<reference evidence="7" key="1">
    <citation type="submission" date="2021-03" db="EMBL/GenBank/DDBJ databases">
        <authorList>
            <person name="Bekaert M."/>
        </authorList>
    </citation>
    <scope>NUCLEOTIDE SEQUENCE</scope>
</reference>
<evidence type="ECO:0000256" key="3">
    <source>
        <dbReference type="ARBA" id="ARBA00022833"/>
    </source>
</evidence>
<dbReference type="GO" id="GO:0003677">
    <property type="term" value="F:DNA binding"/>
    <property type="evidence" value="ECO:0007669"/>
    <property type="project" value="UniProtKB-UniRule"/>
</dbReference>
<evidence type="ECO:0000313" key="8">
    <source>
        <dbReference type="Proteomes" id="UP000683360"/>
    </source>
</evidence>
<organism evidence="7 8">
    <name type="scientific">Mytilus edulis</name>
    <name type="common">Blue mussel</name>
    <dbReference type="NCBI Taxonomy" id="6550"/>
    <lineage>
        <taxon>Eukaryota</taxon>
        <taxon>Metazoa</taxon>
        <taxon>Spiralia</taxon>
        <taxon>Lophotrochozoa</taxon>
        <taxon>Mollusca</taxon>
        <taxon>Bivalvia</taxon>
        <taxon>Autobranchia</taxon>
        <taxon>Pteriomorphia</taxon>
        <taxon>Mytilida</taxon>
        <taxon>Mytiloidea</taxon>
        <taxon>Mytilidae</taxon>
        <taxon>Mytilinae</taxon>
        <taxon>Mytilus</taxon>
    </lineage>
</organism>
<evidence type="ECO:0000256" key="1">
    <source>
        <dbReference type="ARBA" id="ARBA00022723"/>
    </source>
</evidence>
<evidence type="ECO:0000313" key="7">
    <source>
        <dbReference type="EMBL" id="CAG2215636.1"/>
    </source>
</evidence>
<sequence>MVNKNCMYGVCKSDSRYTERLAKKDVHFIPFPKPLRNRVKCERWIRACGRPDLNVEKVTKYSYICSLHFVRGNGPTEKYPDPIPAGDCEAEKENFMLQNRKRRAPIDRPSLVCRKEKNQRNVPSVGLPSVNVSDQINHTIEELQFIGFQQDATYYTAYRERNIIYKRSVIVYRR</sequence>